<keyword evidence="2" id="KW-0732">Signal</keyword>
<reference evidence="4" key="1">
    <citation type="journal article" date="2019" name="Int. J. Syst. Evol. Microbiol.">
        <title>The Global Catalogue of Microorganisms (GCM) 10K type strain sequencing project: providing services to taxonomists for standard genome sequencing and annotation.</title>
        <authorList>
            <consortium name="The Broad Institute Genomics Platform"/>
            <consortium name="The Broad Institute Genome Sequencing Center for Infectious Disease"/>
            <person name="Wu L."/>
            <person name="Ma J."/>
        </authorList>
    </citation>
    <scope>NUCLEOTIDE SEQUENCE [LARGE SCALE GENOMIC DNA]</scope>
    <source>
        <strain evidence="4">CGMCC 1.12849</strain>
    </source>
</reference>
<proteinExistence type="predicted"/>
<feature type="region of interest" description="Disordered" evidence="1">
    <location>
        <begin position="25"/>
        <end position="74"/>
    </location>
</feature>
<evidence type="ECO:0000256" key="1">
    <source>
        <dbReference type="SAM" id="MobiDB-lite"/>
    </source>
</evidence>
<feature type="compositionally biased region" description="Low complexity" evidence="1">
    <location>
        <begin position="33"/>
        <end position="69"/>
    </location>
</feature>
<gene>
    <name evidence="3" type="ORF">ACFO7V_12205</name>
</gene>
<evidence type="ECO:0000313" key="4">
    <source>
        <dbReference type="Proteomes" id="UP001595884"/>
    </source>
</evidence>
<feature type="signal peptide" evidence="2">
    <location>
        <begin position="1"/>
        <end position="27"/>
    </location>
</feature>
<evidence type="ECO:0000313" key="3">
    <source>
        <dbReference type="EMBL" id="MFC4716894.1"/>
    </source>
</evidence>
<dbReference type="Proteomes" id="UP001595884">
    <property type="component" value="Unassembled WGS sequence"/>
</dbReference>
<evidence type="ECO:0008006" key="5">
    <source>
        <dbReference type="Google" id="ProtNLM"/>
    </source>
</evidence>
<dbReference type="EMBL" id="JBHSHE010000055">
    <property type="protein sequence ID" value="MFC4716894.1"/>
    <property type="molecule type" value="Genomic_DNA"/>
</dbReference>
<accession>A0ABV9MP20</accession>
<evidence type="ECO:0000256" key="2">
    <source>
        <dbReference type="SAM" id="SignalP"/>
    </source>
</evidence>
<sequence length="256" mass="27705">MKQRPHRVRLLCLTAASALLFSACSTADPAPDSGSSEQPQSPQGSASSPAPSTEAETTAATTGSPSASAQPSKDISAQLTVSKEVMGIGFKLPEHWSVAGDDCQGECTEYDNWEVKDRRGEHVLTLIPNTATSPDGDTNLYEREVLVQKPVPQLKTPTSLLAEFWTGTSQEDGEKETGFSLALIDDQVLADRTEMPDLEYFKIGDSQAPMFWVDDEYMEDQGIGDDPTREGVDTFLASDEYQTVEAILLSVRHAAS</sequence>
<feature type="chain" id="PRO_5045927722" description="Lipoprotein" evidence="2">
    <location>
        <begin position="28"/>
        <end position="256"/>
    </location>
</feature>
<keyword evidence="4" id="KW-1185">Reference proteome</keyword>
<name>A0ABV9MP20_9MICC</name>
<protein>
    <recommendedName>
        <fullName evidence="5">Lipoprotein</fullName>
    </recommendedName>
</protein>
<dbReference type="RefSeq" id="WP_096254795.1">
    <property type="nucleotide sequence ID" value="NZ_BAAAVQ010000049.1"/>
</dbReference>
<dbReference type="PROSITE" id="PS51257">
    <property type="entry name" value="PROKAR_LIPOPROTEIN"/>
    <property type="match status" value="1"/>
</dbReference>
<comment type="caution">
    <text evidence="3">The sequence shown here is derived from an EMBL/GenBank/DDBJ whole genome shotgun (WGS) entry which is preliminary data.</text>
</comment>
<organism evidence="3 4">
    <name type="scientific">Glutamicibacter bergerei</name>
    <dbReference type="NCBI Taxonomy" id="256702"/>
    <lineage>
        <taxon>Bacteria</taxon>
        <taxon>Bacillati</taxon>
        <taxon>Actinomycetota</taxon>
        <taxon>Actinomycetes</taxon>
        <taxon>Micrococcales</taxon>
        <taxon>Micrococcaceae</taxon>
        <taxon>Glutamicibacter</taxon>
    </lineage>
</organism>